<sequence>MFNIASWNIRGLNHTPKQSEVQQVVNENNLSVCAILESHVDIMALSKVCSNMFRSWEWSSNASMCVKGCRIILGWNKDVVDVLVVAQSNQAMHTKIFHKDDNKVMFCTFVYAGNNPMERRHLWTDLDLHKHVVRGSPWILMGDFNASLNMEDSHAGSSLLSSAM</sequence>
<name>A0A2U1L919_ARTAN</name>
<evidence type="ECO:0000313" key="2">
    <source>
        <dbReference type="EMBL" id="PWA45510.1"/>
    </source>
</evidence>
<gene>
    <name evidence="2" type="ORF">CTI12_AA518450</name>
</gene>
<dbReference type="InterPro" id="IPR036691">
    <property type="entry name" value="Endo/exonu/phosph_ase_sf"/>
</dbReference>
<dbReference type="GO" id="GO:0003964">
    <property type="term" value="F:RNA-directed DNA polymerase activity"/>
    <property type="evidence" value="ECO:0007669"/>
    <property type="project" value="UniProtKB-KW"/>
</dbReference>
<dbReference type="AlphaFoldDB" id="A0A2U1L919"/>
<feature type="domain" description="Endonuclease/exonuclease/phosphatase" evidence="1">
    <location>
        <begin position="5"/>
        <end position="157"/>
    </location>
</feature>
<protein>
    <submittedName>
        <fullName evidence="2">RNA-directed DNA polymerase, eukaryota, Reverse transcriptase zinc-binding domain protein</fullName>
    </submittedName>
</protein>
<dbReference type="PANTHER" id="PTHR35218:SF9">
    <property type="entry name" value="ENDONUCLEASE_EXONUCLEASE_PHOSPHATASE DOMAIN-CONTAINING PROTEIN"/>
    <property type="match status" value="1"/>
</dbReference>
<evidence type="ECO:0000259" key="1">
    <source>
        <dbReference type="Pfam" id="PF03372"/>
    </source>
</evidence>
<keyword evidence="2" id="KW-0808">Transferase</keyword>
<dbReference type="PANTHER" id="PTHR35218">
    <property type="entry name" value="RNASE H DOMAIN-CONTAINING PROTEIN"/>
    <property type="match status" value="1"/>
</dbReference>
<reference evidence="2 3" key="1">
    <citation type="journal article" date="2018" name="Mol. Plant">
        <title>The genome of Artemisia annua provides insight into the evolution of Asteraceae family and artemisinin biosynthesis.</title>
        <authorList>
            <person name="Shen Q."/>
            <person name="Zhang L."/>
            <person name="Liao Z."/>
            <person name="Wang S."/>
            <person name="Yan T."/>
            <person name="Shi P."/>
            <person name="Liu M."/>
            <person name="Fu X."/>
            <person name="Pan Q."/>
            <person name="Wang Y."/>
            <person name="Lv Z."/>
            <person name="Lu X."/>
            <person name="Zhang F."/>
            <person name="Jiang W."/>
            <person name="Ma Y."/>
            <person name="Chen M."/>
            <person name="Hao X."/>
            <person name="Li L."/>
            <person name="Tang Y."/>
            <person name="Lv G."/>
            <person name="Zhou Y."/>
            <person name="Sun X."/>
            <person name="Brodelius P.E."/>
            <person name="Rose J.K.C."/>
            <person name="Tang K."/>
        </authorList>
    </citation>
    <scope>NUCLEOTIDE SEQUENCE [LARGE SCALE GENOMIC DNA]</scope>
    <source>
        <strain evidence="3">cv. Huhao1</strain>
        <tissue evidence="2">Leaf</tissue>
    </source>
</reference>
<dbReference type="EMBL" id="PKPP01010733">
    <property type="protein sequence ID" value="PWA45510.1"/>
    <property type="molecule type" value="Genomic_DNA"/>
</dbReference>
<dbReference type="OrthoDB" id="1932741at2759"/>
<accession>A0A2U1L919</accession>
<proteinExistence type="predicted"/>
<organism evidence="2 3">
    <name type="scientific">Artemisia annua</name>
    <name type="common">Sweet wormwood</name>
    <dbReference type="NCBI Taxonomy" id="35608"/>
    <lineage>
        <taxon>Eukaryota</taxon>
        <taxon>Viridiplantae</taxon>
        <taxon>Streptophyta</taxon>
        <taxon>Embryophyta</taxon>
        <taxon>Tracheophyta</taxon>
        <taxon>Spermatophyta</taxon>
        <taxon>Magnoliopsida</taxon>
        <taxon>eudicotyledons</taxon>
        <taxon>Gunneridae</taxon>
        <taxon>Pentapetalae</taxon>
        <taxon>asterids</taxon>
        <taxon>campanulids</taxon>
        <taxon>Asterales</taxon>
        <taxon>Asteraceae</taxon>
        <taxon>Asteroideae</taxon>
        <taxon>Anthemideae</taxon>
        <taxon>Artemisiinae</taxon>
        <taxon>Artemisia</taxon>
    </lineage>
</organism>
<dbReference type="Gene3D" id="3.60.10.10">
    <property type="entry name" value="Endonuclease/exonuclease/phosphatase"/>
    <property type="match status" value="1"/>
</dbReference>
<comment type="caution">
    <text evidence="2">The sequence shown here is derived from an EMBL/GenBank/DDBJ whole genome shotgun (WGS) entry which is preliminary data.</text>
</comment>
<dbReference type="SUPFAM" id="SSF56219">
    <property type="entry name" value="DNase I-like"/>
    <property type="match status" value="1"/>
</dbReference>
<keyword evidence="3" id="KW-1185">Reference proteome</keyword>
<keyword evidence="2" id="KW-0695">RNA-directed DNA polymerase</keyword>
<dbReference type="Proteomes" id="UP000245207">
    <property type="component" value="Unassembled WGS sequence"/>
</dbReference>
<evidence type="ECO:0000313" key="3">
    <source>
        <dbReference type="Proteomes" id="UP000245207"/>
    </source>
</evidence>
<dbReference type="Pfam" id="PF03372">
    <property type="entry name" value="Exo_endo_phos"/>
    <property type="match status" value="1"/>
</dbReference>
<keyword evidence="2" id="KW-0548">Nucleotidyltransferase</keyword>
<dbReference type="InterPro" id="IPR005135">
    <property type="entry name" value="Endo/exonuclease/phosphatase"/>
</dbReference>